<dbReference type="GO" id="GO:0008053">
    <property type="term" value="P:mitochondrial fusion"/>
    <property type="evidence" value="ECO:0007669"/>
    <property type="project" value="InterPro"/>
</dbReference>
<accession>A0A6P6Y667</accession>
<evidence type="ECO:0000256" key="8">
    <source>
        <dbReference type="SAM" id="Phobius"/>
    </source>
</evidence>
<dbReference type="RefSeq" id="XP_027200967.1">
    <property type="nucleotide sequence ID" value="XM_027345166.1"/>
</dbReference>
<evidence type="ECO:0000256" key="4">
    <source>
        <dbReference type="ARBA" id="ARBA00022787"/>
    </source>
</evidence>
<dbReference type="InterPro" id="IPR019392">
    <property type="entry name" value="Miga"/>
</dbReference>
<dbReference type="GO" id="GO:0005741">
    <property type="term" value="C:mitochondrial outer membrane"/>
    <property type="evidence" value="ECO:0007669"/>
    <property type="project" value="UniProtKB-SubCell"/>
</dbReference>
<comment type="similarity">
    <text evidence="2">Belongs to the mitoguardin family.</text>
</comment>
<evidence type="ECO:0000256" key="5">
    <source>
        <dbReference type="ARBA" id="ARBA00022989"/>
    </source>
</evidence>
<evidence type="ECO:0000313" key="10">
    <source>
        <dbReference type="RefSeq" id="XP_027200967.1"/>
    </source>
</evidence>
<organism evidence="9 10">
    <name type="scientific">Dermatophagoides pteronyssinus</name>
    <name type="common">European house dust mite</name>
    <dbReference type="NCBI Taxonomy" id="6956"/>
    <lineage>
        <taxon>Eukaryota</taxon>
        <taxon>Metazoa</taxon>
        <taxon>Ecdysozoa</taxon>
        <taxon>Arthropoda</taxon>
        <taxon>Chelicerata</taxon>
        <taxon>Arachnida</taxon>
        <taxon>Acari</taxon>
        <taxon>Acariformes</taxon>
        <taxon>Sarcoptiformes</taxon>
        <taxon>Astigmata</taxon>
        <taxon>Psoroptidia</taxon>
        <taxon>Analgoidea</taxon>
        <taxon>Pyroglyphidae</taxon>
        <taxon>Dermatophagoidinae</taxon>
        <taxon>Dermatophagoides</taxon>
    </lineage>
</organism>
<name>A0A6P6Y667_DERPT</name>
<dbReference type="Pfam" id="PF10265">
    <property type="entry name" value="Miga"/>
    <property type="match status" value="1"/>
</dbReference>
<dbReference type="OMA" id="YMIMESF"/>
<dbReference type="GeneID" id="113794995"/>
<protein>
    <submittedName>
        <fullName evidence="10">Mitoguardin 2-like isoform X1</fullName>
    </submittedName>
</protein>
<dbReference type="PANTHER" id="PTHR21508">
    <property type="entry name" value="MITOGUARDIN"/>
    <property type="match status" value="1"/>
</dbReference>
<dbReference type="InParanoid" id="A0A6P6Y667"/>
<keyword evidence="6" id="KW-0496">Mitochondrion</keyword>
<reference evidence="10" key="1">
    <citation type="submission" date="2025-08" db="UniProtKB">
        <authorList>
            <consortium name="RefSeq"/>
        </authorList>
    </citation>
    <scope>IDENTIFICATION</scope>
    <source>
        <strain evidence="10">Airmid</strain>
    </source>
</reference>
<dbReference type="CTD" id="31775"/>
<dbReference type="OrthoDB" id="8880065at2759"/>
<keyword evidence="7 8" id="KW-0472">Membrane</keyword>
<feature type="transmembrane region" description="Helical" evidence="8">
    <location>
        <begin position="26"/>
        <end position="48"/>
    </location>
</feature>
<evidence type="ECO:0000256" key="6">
    <source>
        <dbReference type="ARBA" id="ARBA00023128"/>
    </source>
</evidence>
<evidence type="ECO:0000256" key="2">
    <source>
        <dbReference type="ARBA" id="ARBA00008969"/>
    </source>
</evidence>
<dbReference type="Proteomes" id="UP000515146">
    <property type="component" value="Unplaced"/>
</dbReference>
<keyword evidence="4" id="KW-1000">Mitochondrion outer membrane</keyword>
<evidence type="ECO:0000256" key="7">
    <source>
        <dbReference type="ARBA" id="ARBA00023136"/>
    </source>
</evidence>
<keyword evidence="9" id="KW-1185">Reference proteome</keyword>
<dbReference type="KEGG" id="dpte:113794995"/>
<evidence type="ECO:0000256" key="1">
    <source>
        <dbReference type="ARBA" id="ARBA00004294"/>
    </source>
</evidence>
<dbReference type="AlphaFoldDB" id="A0A6P6Y667"/>
<keyword evidence="3 8" id="KW-0812">Transmembrane</keyword>
<sequence>MSSTSLLRSFRLQQISLPQNIIARRLIIFGPPLILGSFYIGKQLYLYLRKRRKKQSNVNDSRRNFYDTFDHSQVTTPGTNTNSISLNHSDNTDGCLLATIDDHHSSSNHHNQIRSSLLSNKCSYCRSNQKLSFKDSDIFETSLKNLSTTQLIKISLDKLNNVAQTLDEMKIKQNILKEYKVDTTNIDNKIISLHEKLDSMINELESLRNEYMPITYGPINQINDENDGDDFDDQASYISSATTASLGYWDPEPNLHFFQLYQDALNIVDKIKPPKTDRTIITGSENYNDFLAKVHCLRKAFESLFTNQDLRYRYAKIGEEILRIIMDHSLRVTICDSNECIKAYYTFLDFVQNEDNLSTIEMEIEPRNIPLVSFYDIVLDYMLLESFDDIENPPSAVKSIISNQWLSASFREIALQTTISTVMRRKRSKLLVKDGFFEHFYRILDHLSPILAWGFLGTDDNLKFKCESVKDSTHAVVRDYFSFDRCRYTYLDDLCDDIKRVTEERFWELNNKLKILNNS</sequence>
<comment type="subcellular location">
    <subcellularLocation>
        <location evidence="1">Mitochondrion outer membrane</location>
    </subcellularLocation>
</comment>
<gene>
    <name evidence="10" type="primary">LOC113794995</name>
</gene>
<keyword evidence="5 8" id="KW-1133">Transmembrane helix</keyword>
<dbReference type="PANTHER" id="PTHR21508:SF5">
    <property type="entry name" value="MITOGUARDIN"/>
    <property type="match status" value="1"/>
</dbReference>
<proteinExistence type="inferred from homology"/>
<evidence type="ECO:0000256" key="3">
    <source>
        <dbReference type="ARBA" id="ARBA00022692"/>
    </source>
</evidence>
<evidence type="ECO:0000313" key="9">
    <source>
        <dbReference type="Proteomes" id="UP000515146"/>
    </source>
</evidence>